<organism evidence="2 3">
    <name type="scientific">Candidatus Cryptobacteroides faecigallinarum</name>
    <dbReference type="NCBI Taxonomy" id="2840763"/>
    <lineage>
        <taxon>Bacteria</taxon>
        <taxon>Pseudomonadati</taxon>
        <taxon>Bacteroidota</taxon>
        <taxon>Bacteroidia</taxon>
        <taxon>Bacteroidales</taxon>
        <taxon>Candidatus Cryptobacteroides</taxon>
    </lineage>
</organism>
<dbReference type="EMBL" id="JADIMD010000118">
    <property type="protein sequence ID" value="MBO8475189.1"/>
    <property type="molecule type" value="Genomic_DNA"/>
</dbReference>
<accession>A0A9D9NIN1</accession>
<dbReference type="AlphaFoldDB" id="A0A9D9NIN1"/>
<reference evidence="2" key="1">
    <citation type="submission" date="2020-10" db="EMBL/GenBank/DDBJ databases">
        <authorList>
            <person name="Gilroy R."/>
        </authorList>
    </citation>
    <scope>NUCLEOTIDE SEQUENCE</scope>
    <source>
        <strain evidence="2">B1-13419</strain>
    </source>
</reference>
<comment type="caution">
    <text evidence="2">The sequence shown here is derived from an EMBL/GenBank/DDBJ whole genome shotgun (WGS) entry which is preliminary data.</text>
</comment>
<dbReference type="Proteomes" id="UP000823757">
    <property type="component" value="Unassembled WGS sequence"/>
</dbReference>
<reference evidence="2" key="2">
    <citation type="journal article" date="2021" name="PeerJ">
        <title>Extensive microbial diversity within the chicken gut microbiome revealed by metagenomics and culture.</title>
        <authorList>
            <person name="Gilroy R."/>
            <person name="Ravi A."/>
            <person name="Getino M."/>
            <person name="Pursley I."/>
            <person name="Horton D.L."/>
            <person name="Alikhan N.F."/>
            <person name="Baker D."/>
            <person name="Gharbi K."/>
            <person name="Hall N."/>
            <person name="Watson M."/>
            <person name="Adriaenssens E.M."/>
            <person name="Foster-Nyarko E."/>
            <person name="Jarju S."/>
            <person name="Secka A."/>
            <person name="Antonio M."/>
            <person name="Oren A."/>
            <person name="Chaudhuri R.R."/>
            <person name="La Ragione R."/>
            <person name="Hildebrand F."/>
            <person name="Pallen M.J."/>
        </authorList>
    </citation>
    <scope>NUCLEOTIDE SEQUENCE</scope>
    <source>
        <strain evidence="2">B1-13419</strain>
    </source>
</reference>
<evidence type="ECO:0000259" key="1">
    <source>
        <dbReference type="Pfam" id="PF20647"/>
    </source>
</evidence>
<feature type="domain" description="DUF6808" evidence="1">
    <location>
        <begin position="65"/>
        <end position="155"/>
    </location>
</feature>
<sequence length="158" mass="17884">MCGFLVGFMLRPVVLSSRDGWASVITRTDTLTVRDTVIERMTEYIDRTVLDTVLVAVSDTVMCRDTVYIRATSVQERYKGEDYEAWVSGWELSGRGPVLDSIYVYPQTRYITSESIFVEPRKRWGIGIQAGYGIGISSGQVRTFPYIGVGISYDLARW</sequence>
<name>A0A9D9NIN1_9BACT</name>
<proteinExistence type="predicted"/>
<evidence type="ECO:0000313" key="3">
    <source>
        <dbReference type="Proteomes" id="UP000823757"/>
    </source>
</evidence>
<dbReference type="Pfam" id="PF20647">
    <property type="entry name" value="DUF6808"/>
    <property type="match status" value="1"/>
</dbReference>
<protein>
    <recommendedName>
        <fullName evidence="1">DUF6808 domain-containing protein</fullName>
    </recommendedName>
</protein>
<evidence type="ECO:0000313" key="2">
    <source>
        <dbReference type="EMBL" id="MBO8475189.1"/>
    </source>
</evidence>
<gene>
    <name evidence="2" type="ORF">IAB91_07870</name>
</gene>
<dbReference type="InterPro" id="IPR049214">
    <property type="entry name" value="DUF6808"/>
</dbReference>